<accession>A0A6P2C0N5</accession>
<dbReference type="OrthoDB" id="949132at2"/>
<dbReference type="Pfam" id="PF02627">
    <property type="entry name" value="CMD"/>
    <property type="match status" value="1"/>
</dbReference>
<feature type="domain" description="Carboxymuconolactone decarboxylase-like" evidence="1">
    <location>
        <begin position="38"/>
        <end position="105"/>
    </location>
</feature>
<dbReference type="EMBL" id="RPFW01000003">
    <property type="protein sequence ID" value="TVZ04700.1"/>
    <property type="molecule type" value="Genomic_DNA"/>
</dbReference>
<evidence type="ECO:0000313" key="2">
    <source>
        <dbReference type="EMBL" id="TVZ04700.1"/>
    </source>
</evidence>
<sequence>MRLPALTELTPRQQEISDAIAAKRGATRGPFLIWLRSPELAEKVDALGAYCRFDSHINERLRELSLLIAARHFDAQYSWNAHHKKAIEAGVSAESIKELANNEVPRFAHADEQLLYTLATQILRDHFVDQATFDAALAEWDEAGLVDIIGCLGNFSMLAMLLNTFQVNLKPGDPEPFPDVRGFAKVDPAAAVQ</sequence>
<dbReference type="InterPro" id="IPR003779">
    <property type="entry name" value="CMD-like"/>
</dbReference>
<keyword evidence="3" id="KW-1185">Reference proteome</keyword>
<dbReference type="AlphaFoldDB" id="A0A6P2C0N5"/>
<organism evidence="2 3">
    <name type="scientific">Trebonia kvetii</name>
    <dbReference type="NCBI Taxonomy" id="2480626"/>
    <lineage>
        <taxon>Bacteria</taxon>
        <taxon>Bacillati</taxon>
        <taxon>Actinomycetota</taxon>
        <taxon>Actinomycetes</taxon>
        <taxon>Streptosporangiales</taxon>
        <taxon>Treboniaceae</taxon>
        <taxon>Trebonia</taxon>
    </lineage>
</organism>
<evidence type="ECO:0000313" key="3">
    <source>
        <dbReference type="Proteomes" id="UP000460272"/>
    </source>
</evidence>
<evidence type="ECO:0000259" key="1">
    <source>
        <dbReference type="Pfam" id="PF02627"/>
    </source>
</evidence>
<comment type="caution">
    <text evidence="2">The sequence shown here is derived from an EMBL/GenBank/DDBJ whole genome shotgun (WGS) entry which is preliminary data.</text>
</comment>
<dbReference type="GO" id="GO:0051920">
    <property type="term" value="F:peroxiredoxin activity"/>
    <property type="evidence" value="ECO:0007669"/>
    <property type="project" value="InterPro"/>
</dbReference>
<reference evidence="2 3" key="1">
    <citation type="submission" date="2018-11" db="EMBL/GenBank/DDBJ databases">
        <title>Trebonia kvetii gen.nov., sp.nov., a novel acidophilic actinobacterium, and proposal of the new actinobacterial family Treboniaceae fam. nov.</title>
        <authorList>
            <person name="Rapoport D."/>
            <person name="Sagova-Mareckova M."/>
            <person name="Sedlacek I."/>
            <person name="Provaznik J."/>
            <person name="Kralova S."/>
            <person name="Pavlinic D."/>
            <person name="Benes V."/>
            <person name="Kopecky J."/>
        </authorList>
    </citation>
    <scope>NUCLEOTIDE SEQUENCE [LARGE SCALE GENOMIC DNA]</scope>
    <source>
        <strain evidence="2 3">15Tr583</strain>
    </source>
</reference>
<dbReference type="PANTHER" id="PTHR34846:SF11">
    <property type="entry name" value="4-CARBOXYMUCONOLACTONE DECARBOXYLASE FAMILY PROTEIN (AFU_ORTHOLOGUE AFUA_6G11590)"/>
    <property type="match status" value="1"/>
</dbReference>
<dbReference type="Gene3D" id="1.20.1290.10">
    <property type="entry name" value="AhpD-like"/>
    <property type="match status" value="1"/>
</dbReference>
<protein>
    <submittedName>
        <fullName evidence="2">Carboxymuconolactone decarboxylase family protein</fullName>
    </submittedName>
</protein>
<name>A0A6P2C0N5_9ACTN</name>
<dbReference type="InterPro" id="IPR029032">
    <property type="entry name" value="AhpD-like"/>
</dbReference>
<dbReference type="Proteomes" id="UP000460272">
    <property type="component" value="Unassembled WGS sequence"/>
</dbReference>
<proteinExistence type="predicted"/>
<gene>
    <name evidence="2" type="ORF">EAS64_18360</name>
</gene>
<dbReference type="SUPFAM" id="SSF69118">
    <property type="entry name" value="AhpD-like"/>
    <property type="match status" value="1"/>
</dbReference>
<dbReference type="PANTHER" id="PTHR34846">
    <property type="entry name" value="4-CARBOXYMUCONOLACTONE DECARBOXYLASE FAMILY PROTEIN (AFU_ORTHOLOGUE AFUA_6G11590)"/>
    <property type="match status" value="1"/>
</dbReference>